<accession>A0A6J5P4F9</accession>
<gene>
    <name evidence="1" type="ORF">UFOVP786_51</name>
</gene>
<dbReference type="EMBL" id="LR796727">
    <property type="protein sequence ID" value="CAB4162424.1"/>
    <property type="molecule type" value="Genomic_DNA"/>
</dbReference>
<name>A0A6J5P4F9_9CAUD</name>
<sequence length="128" mass="14127">MTEAYDWYIHQGQDESFQARWSEDEVVVDLSLWSAAFQIRESAASATAIFSRSTAAGNITLDDETNILLTVPAATSSGWSVSALRPTKVVDGATWTDLGVYDLELTDPDDSVIRLVQGRVWISLEVTR</sequence>
<reference evidence="1" key="1">
    <citation type="submission" date="2020-04" db="EMBL/GenBank/DDBJ databases">
        <authorList>
            <person name="Chiriac C."/>
            <person name="Salcher M."/>
            <person name="Ghai R."/>
            <person name="Kavagutti S V."/>
        </authorList>
    </citation>
    <scope>NUCLEOTIDE SEQUENCE</scope>
</reference>
<protein>
    <submittedName>
        <fullName evidence="1">Uncharacterized protein</fullName>
    </submittedName>
</protein>
<evidence type="ECO:0000313" key="1">
    <source>
        <dbReference type="EMBL" id="CAB4162424.1"/>
    </source>
</evidence>
<proteinExistence type="predicted"/>
<organism evidence="1">
    <name type="scientific">uncultured Caudovirales phage</name>
    <dbReference type="NCBI Taxonomy" id="2100421"/>
    <lineage>
        <taxon>Viruses</taxon>
        <taxon>Duplodnaviria</taxon>
        <taxon>Heunggongvirae</taxon>
        <taxon>Uroviricota</taxon>
        <taxon>Caudoviricetes</taxon>
        <taxon>Peduoviridae</taxon>
        <taxon>Maltschvirus</taxon>
        <taxon>Maltschvirus maltsch</taxon>
    </lineage>
</organism>